<dbReference type="EMBL" id="BSDI01000009">
    <property type="protein sequence ID" value="GLH97200.1"/>
    <property type="molecule type" value="Genomic_DNA"/>
</dbReference>
<comment type="caution">
    <text evidence="1">The sequence shown here is derived from an EMBL/GenBank/DDBJ whole genome shotgun (WGS) entry which is preliminary data.</text>
</comment>
<reference evidence="1" key="1">
    <citation type="submission" date="2022-12" db="EMBL/GenBank/DDBJ databases">
        <title>New Phytohabitans aurantiacus sp. RD004123 nov., an actinomycete isolated from soil.</title>
        <authorList>
            <person name="Triningsih D.W."/>
            <person name="Harunari E."/>
            <person name="Igarashi Y."/>
        </authorList>
    </citation>
    <scope>NUCLEOTIDE SEQUENCE</scope>
    <source>
        <strain evidence="1">RD004123</strain>
    </source>
</reference>
<sequence>MGMPARLADLLIVDSACAVGNGALMADMWPNPATGASARAIRRGRKRSGPLWPLKTSNTFHAPIDFDGLAYGGA</sequence>
<protein>
    <submittedName>
        <fullName evidence="1">Uncharacterized protein</fullName>
    </submittedName>
</protein>
<gene>
    <name evidence="1" type="ORF">Pa4123_24750</name>
</gene>
<organism evidence="1 2">
    <name type="scientific">Phytohabitans aurantiacus</name>
    <dbReference type="NCBI Taxonomy" id="3016789"/>
    <lineage>
        <taxon>Bacteria</taxon>
        <taxon>Bacillati</taxon>
        <taxon>Actinomycetota</taxon>
        <taxon>Actinomycetes</taxon>
        <taxon>Micromonosporales</taxon>
        <taxon>Micromonosporaceae</taxon>
    </lineage>
</organism>
<accession>A0ABQ5QV24</accession>
<name>A0ABQ5QV24_9ACTN</name>
<evidence type="ECO:0000313" key="1">
    <source>
        <dbReference type="EMBL" id="GLH97200.1"/>
    </source>
</evidence>
<proteinExistence type="predicted"/>
<keyword evidence="2" id="KW-1185">Reference proteome</keyword>
<evidence type="ECO:0000313" key="2">
    <source>
        <dbReference type="Proteomes" id="UP001144280"/>
    </source>
</evidence>
<dbReference type="Proteomes" id="UP001144280">
    <property type="component" value="Unassembled WGS sequence"/>
</dbReference>